<evidence type="ECO:0000313" key="2">
    <source>
        <dbReference type="RefSeq" id="XP_033457617.1"/>
    </source>
</evidence>
<proteinExistence type="predicted"/>
<protein>
    <submittedName>
        <fullName evidence="2">Uncharacterized protein</fullName>
    </submittedName>
</protein>
<accession>A0A6J3LXW0</accession>
<reference evidence="2" key="1">
    <citation type="submission" date="2020-01" db="EMBL/GenBank/DDBJ databases">
        <authorList>
            <consortium name="DOE Joint Genome Institute"/>
            <person name="Haridas S."/>
            <person name="Albert R."/>
            <person name="Binder M."/>
            <person name="Bloem J."/>
            <person name="Labutti K."/>
            <person name="Salamov A."/>
            <person name="Andreopoulos B."/>
            <person name="Baker S.E."/>
            <person name="Barry K."/>
            <person name="Bills G."/>
            <person name="Bluhm B.H."/>
            <person name="Cannon C."/>
            <person name="Castanera R."/>
            <person name="Culley D.E."/>
            <person name="Daum C."/>
            <person name="Ezra D."/>
            <person name="Gonzalez J.B."/>
            <person name="Henrissat B."/>
            <person name="Kuo A."/>
            <person name="Liang C."/>
            <person name="Lipzen A."/>
            <person name="Lutzoni F."/>
            <person name="Magnuson J."/>
            <person name="Mondo S."/>
            <person name="Nolan M."/>
            <person name="Ohm R."/>
            <person name="Pangilinan J."/>
            <person name="Park H.-J."/>
            <person name="Ramirez L."/>
            <person name="Alfaro M."/>
            <person name="Sun H."/>
            <person name="Tritt A."/>
            <person name="Yoshinaga Y."/>
            <person name="Zwiers L.-H."/>
            <person name="Turgeon B.G."/>
            <person name="Goodwin S.B."/>
            <person name="Spatafora J.W."/>
            <person name="Crous P.W."/>
            <person name="Grigoriev I.V."/>
        </authorList>
    </citation>
    <scope>NUCLEOTIDE SEQUENCE</scope>
    <source>
        <strain evidence="2">CBS 342.82</strain>
    </source>
</reference>
<organism evidence="2">
    <name type="scientific">Dissoconium aciculare CBS 342.82</name>
    <dbReference type="NCBI Taxonomy" id="1314786"/>
    <lineage>
        <taxon>Eukaryota</taxon>
        <taxon>Fungi</taxon>
        <taxon>Dikarya</taxon>
        <taxon>Ascomycota</taxon>
        <taxon>Pezizomycotina</taxon>
        <taxon>Dothideomycetes</taxon>
        <taxon>Dothideomycetidae</taxon>
        <taxon>Mycosphaerellales</taxon>
        <taxon>Dissoconiaceae</taxon>
        <taxon>Dissoconium</taxon>
    </lineage>
</organism>
<reference evidence="2" key="2">
    <citation type="submission" date="2020-04" db="EMBL/GenBank/DDBJ databases">
        <authorList>
            <consortium name="NCBI Genome Project"/>
        </authorList>
    </citation>
    <scope>NUCLEOTIDE SEQUENCE</scope>
    <source>
        <strain evidence="2">CBS 342.82</strain>
    </source>
</reference>
<dbReference type="AlphaFoldDB" id="A0A6J3LXW0"/>
<evidence type="ECO:0000313" key="1">
    <source>
        <dbReference type="Proteomes" id="UP000504637"/>
    </source>
</evidence>
<reference evidence="2" key="3">
    <citation type="submission" date="2025-08" db="UniProtKB">
        <authorList>
            <consortium name="RefSeq"/>
        </authorList>
    </citation>
    <scope>IDENTIFICATION</scope>
    <source>
        <strain evidence="2">CBS 342.82</strain>
    </source>
</reference>
<sequence length="209" mass="23136">MSISIKTRNVSFYDETSIAYRISNRCNNCFQKSILIAAKCRQVASVETDPDPEIRFREWSYLALASPRASTDMRTCAASIDATQGDFFDPNPVTTCATTIACDTDDRATASTLLPHSMEMLRGPPYGSCLPTPIGEHSNSTKIVDAIIGLQCSLIPRCTRTRLQPPPAFIVQRSASVAVVLSKFHHHEPELCERMPGLYRKYSGCNLKT</sequence>
<dbReference type="RefSeq" id="XP_033457617.1">
    <property type="nucleotide sequence ID" value="XM_033603003.1"/>
</dbReference>
<keyword evidence="1" id="KW-1185">Reference proteome</keyword>
<dbReference type="GeneID" id="54360803"/>
<gene>
    <name evidence="2" type="ORF">K489DRAFT_36904</name>
</gene>
<name>A0A6J3LXW0_9PEZI</name>
<dbReference type="Proteomes" id="UP000504637">
    <property type="component" value="Unplaced"/>
</dbReference>